<comment type="caution">
    <text evidence="1">The sequence shown here is derived from an EMBL/GenBank/DDBJ whole genome shotgun (WGS) entry which is preliminary data.</text>
</comment>
<gene>
    <name evidence="1" type="ORF">F443_02885</name>
</gene>
<proteinExistence type="predicted"/>
<evidence type="ECO:0000313" key="1">
    <source>
        <dbReference type="EMBL" id="ETI54259.1"/>
    </source>
</evidence>
<reference evidence="1 2" key="1">
    <citation type="submission" date="2013-11" db="EMBL/GenBank/DDBJ databases">
        <title>The Genome Sequence of Phytophthora parasitica P1569.</title>
        <authorList>
            <consortium name="The Broad Institute Genomics Platform"/>
            <person name="Russ C."/>
            <person name="Tyler B."/>
            <person name="Panabieres F."/>
            <person name="Shan W."/>
            <person name="Tripathy S."/>
            <person name="Grunwald N."/>
            <person name="Machado M."/>
            <person name="Johnson C.S."/>
            <person name="Arredondo F."/>
            <person name="Hong C."/>
            <person name="Coffey M."/>
            <person name="Young S.K."/>
            <person name="Zeng Q."/>
            <person name="Gargeya S."/>
            <person name="Fitzgerald M."/>
            <person name="Abouelleil A."/>
            <person name="Alvarado L."/>
            <person name="Chapman S.B."/>
            <person name="Gainer-Dewar J."/>
            <person name="Goldberg J."/>
            <person name="Griggs A."/>
            <person name="Gujja S."/>
            <person name="Hansen M."/>
            <person name="Howarth C."/>
            <person name="Imamovic A."/>
            <person name="Ireland A."/>
            <person name="Larimer J."/>
            <person name="McCowan C."/>
            <person name="Murphy C."/>
            <person name="Pearson M."/>
            <person name="Poon T.W."/>
            <person name="Priest M."/>
            <person name="Roberts A."/>
            <person name="Saif S."/>
            <person name="Shea T."/>
            <person name="Sykes S."/>
            <person name="Wortman J."/>
            <person name="Nusbaum C."/>
            <person name="Birren B."/>
        </authorList>
    </citation>
    <scope>NUCLEOTIDE SEQUENCE [LARGE SCALE GENOMIC DNA]</scope>
    <source>
        <strain evidence="1 2">P1569</strain>
    </source>
</reference>
<accession>V9FS18</accession>
<sequence>MAPEIWEAPLDPEAEAEAEALASAVVEDSVALDDSVAESSEPTAADPAVLVASAVPLDAMFMLLSMPDAAVDVVAAVSAAAEEAVEVAADVVAAAAEAAVEVAADVWPLTAATARAAMTRNWKTFILVVGRSGDLDT</sequence>
<dbReference type="OrthoDB" id="129795at2759"/>
<dbReference type="EMBL" id="ANIZ01000530">
    <property type="protein sequence ID" value="ETI54259.1"/>
    <property type="molecule type" value="Genomic_DNA"/>
</dbReference>
<dbReference type="AlphaFoldDB" id="V9FS18"/>
<organism evidence="1 2">
    <name type="scientific">Phytophthora nicotianae P1569</name>
    <dbReference type="NCBI Taxonomy" id="1317065"/>
    <lineage>
        <taxon>Eukaryota</taxon>
        <taxon>Sar</taxon>
        <taxon>Stramenopiles</taxon>
        <taxon>Oomycota</taxon>
        <taxon>Peronosporomycetes</taxon>
        <taxon>Peronosporales</taxon>
        <taxon>Peronosporaceae</taxon>
        <taxon>Phytophthora</taxon>
    </lineage>
</organism>
<keyword evidence="2" id="KW-1185">Reference proteome</keyword>
<name>V9FS18_PHYNI</name>
<dbReference type="HOGENOM" id="CLU_1869197_0_0_1"/>
<dbReference type="Proteomes" id="UP000018721">
    <property type="component" value="Unassembled WGS sequence"/>
</dbReference>
<evidence type="ECO:0000313" key="2">
    <source>
        <dbReference type="Proteomes" id="UP000018721"/>
    </source>
</evidence>
<protein>
    <submittedName>
        <fullName evidence="1">Uncharacterized protein</fullName>
    </submittedName>
</protein>